<evidence type="ECO:0000313" key="2">
    <source>
        <dbReference type="Proteomes" id="UP000019199"/>
    </source>
</evidence>
<organism evidence="1 2">
    <name type="scientific">Escherichia coli ISC7</name>
    <dbReference type="NCBI Taxonomy" id="1432555"/>
    <lineage>
        <taxon>Bacteria</taxon>
        <taxon>Pseudomonadati</taxon>
        <taxon>Pseudomonadota</taxon>
        <taxon>Gammaproteobacteria</taxon>
        <taxon>Enterobacterales</taxon>
        <taxon>Enterobacteriaceae</taxon>
        <taxon>Escherichia</taxon>
    </lineage>
</organism>
<proteinExistence type="predicted"/>
<comment type="caution">
    <text evidence="1">The sequence shown here is derived from an EMBL/GenBank/DDBJ whole genome shotgun (WGS) entry which is preliminary data.</text>
</comment>
<dbReference type="AlphaFoldDB" id="W1EZM5"/>
<name>W1EZM5_ECOLX</name>
<dbReference type="EMBL" id="CBWN010000075">
    <property type="protein sequence ID" value="CDL27010.1"/>
    <property type="molecule type" value="Genomic_DNA"/>
</dbReference>
<reference evidence="1 2" key="1">
    <citation type="submission" date="2013-10" db="EMBL/GenBank/DDBJ databases">
        <title>Antibiotic resistance diversity of beta-lactamase producers in the General Hospital Vienna.</title>
        <authorList>
            <person name="Barisic I."/>
            <person name="Mitteregger D."/>
            <person name="Hirschl A.M."/>
            <person name="Noehammer C."/>
            <person name="Wiesinger-Mayr H."/>
        </authorList>
    </citation>
    <scope>NUCLEOTIDE SEQUENCE [LARGE SCALE GENOMIC DNA]</scope>
    <source>
        <strain evidence="1 2">ISC7</strain>
    </source>
</reference>
<accession>W1EZM5</accession>
<evidence type="ECO:0000313" key="1">
    <source>
        <dbReference type="EMBL" id="CDL27010.1"/>
    </source>
</evidence>
<sequence length="50" mass="5764">MGHWQPGKDERDDVHKLLNCGGVMLTAFPENSCCILKNRRFFLRGFPSKI</sequence>
<dbReference type="Proteomes" id="UP000019199">
    <property type="component" value="Unassembled WGS sequence"/>
</dbReference>
<protein>
    <submittedName>
        <fullName evidence="1">Uncharacterized protein</fullName>
    </submittedName>
</protein>